<dbReference type="NCBIfam" id="TIGR04141">
    <property type="entry name" value="TIGR04141 family sporadically distributed protein"/>
    <property type="match status" value="1"/>
</dbReference>
<proteinExistence type="predicted"/>
<reference evidence="2" key="1">
    <citation type="journal article" date="2019" name="Int. J. Syst. Evol. Microbiol.">
        <title>The Global Catalogue of Microorganisms (GCM) 10K type strain sequencing project: providing services to taxonomists for standard genome sequencing and annotation.</title>
        <authorList>
            <consortium name="The Broad Institute Genomics Platform"/>
            <consortium name="The Broad Institute Genome Sequencing Center for Infectious Disease"/>
            <person name="Wu L."/>
            <person name="Ma J."/>
        </authorList>
    </citation>
    <scope>NUCLEOTIDE SEQUENCE [LARGE SCALE GENOMIC DNA]</scope>
    <source>
        <strain evidence="2">JCM 16378</strain>
    </source>
</reference>
<gene>
    <name evidence="1" type="ORF">GCM10009867_19920</name>
</gene>
<sequence>MSRMVQPQSEGDLMARKPSPVTAVTLYQLHGPPSLGRHIRERYRESDDFETREVVVGGRRGILLLGATPAKTPAWVSTLNGWLPTDDLPELTNQNAAACLLLPRRDGTDTWAICFGLGFHLLEAARIVPGMGRSLAIRTADPIHLKSLTHSRLDSRAYVARTSMPGGDDLDAFGIGGVADLVTRMVAPARLPGTTSAEDTSRTHEVRGADSVKLPLANTQSALIRDLDVVEDLLALDPVSELAEIEQLSELKPKDPRLSQLEELLDGALGDASDDRVGLAWPTEAADIAVPIHHLIVEGAPRGHTGDRERPAILETIIGPVRDLPSGHRVRRLRSMRVMAFTDIDDAASSLVPARRWIVAEFEHEGHRYCLHDGRWFEVDQRLTDRISARLTRLFDVQSQLDALPAWSTGDEAEYNQALAETLGGVCLDRQLVRTDQHSRGFEACDVLTREGVLLHVKKVDRSTPASHLFAQAAVSTEALLTDHQARGRLRELVTANGGDPSWVRERPTEVALVMARPRKITPEDFFSFSRVRLARLADEADRLGVPLTVHWVPLEAK</sequence>
<accession>A0ABP6H5L8</accession>
<organism evidence="1 2">
    <name type="scientific">Pedococcus aerophilus</name>
    <dbReference type="NCBI Taxonomy" id="436356"/>
    <lineage>
        <taxon>Bacteria</taxon>
        <taxon>Bacillati</taxon>
        <taxon>Actinomycetota</taxon>
        <taxon>Actinomycetes</taxon>
        <taxon>Micrococcales</taxon>
        <taxon>Intrasporangiaceae</taxon>
        <taxon>Pedococcus</taxon>
    </lineage>
</organism>
<evidence type="ECO:0000313" key="2">
    <source>
        <dbReference type="Proteomes" id="UP001501326"/>
    </source>
</evidence>
<dbReference type="Pfam" id="PF19614">
    <property type="entry name" value="DUF6119"/>
    <property type="match status" value="1"/>
</dbReference>
<protein>
    <submittedName>
        <fullName evidence="1">TIGR04141 family sporadically distributed protein</fullName>
    </submittedName>
</protein>
<dbReference type="EMBL" id="BAAARN010000001">
    <property type="protein sequence ID" value="GAA2736080.1"/>
    <property type="molecule type" value="Genomic_DNA"/>
</dbReference>
<keyword evidence="2" id="KW-1185">Reference proteome</keyword>
<name>A0ABP6H5L8_9MICO</name>
<comment type="caution">
    <text evidence="1">The sequence shown here is derived from an EMBL/GenBank/DDBJ whole genome shotgun (WGS) entry which is preliminary data.</text>
</comment>
<dbReference type="Proteomes" id="UP001501326">
    <property type="component" value="Unassembled WGS sequence"/>
</dbReference>
<evidence type="ECO:0000313" key="1">
    <source>
        <dbReference type="EMBL" id="GAA2736080.1"/>
    </source>
</evidence>
<dbReference type="InterPro" id="IPR026487">
    <property type="entry name" value="CHP04141"/>
</dbReference>